<dbReference type="OrthoDB" id="3533046at2"/>
<protein>
    <submittedName>
        <fullName evidence="1">Uncharacterized protein</fullName>
    </submittedName>
</protein>
<name>A0A7K0DDQ7_9NOCA</name>
<gene>
    <name evidence="1" type="ORF">NRB20_67420</name>
</gene>
<evidence type="ECO:0000313" key="1">
    <source>
        <dbReference type="EMBL" id="MQY23611.1"/>
    </source>
</evidence>
<dbReference type="RefSeq" id="WP_153415378.1">
    <property type="nucleotide sequence ID" value="NZ_WEGK01000021.1"/>
</dbReference>
<comment type="caution">
    <text evidence="1">The sequence shown here is derived from an EMBL/GenBank/DDBJ whole genome shotgun (WGS) entry which is preliminary data.</text>
</comment>
<dbReference type="InterPro" id="IPR046214">
    <property type="entry name" value="DUF6247"/>
</dbReference>
<reference evidence="1 2" key="1">
    <citation type="submission" date="2019-10" db="EMBL/GenBank/DDBJ databases">
        <title>Nocardia macrotermitis sp. nov. and Nocardia aurantia sp. nov., isolated from the gut of fungus growing-termite Macrotermes natalensis.</title>
        <authorList>
            <person name="Benndorf R."/>
            <person name="Schwitalla J."/>
            <person name="Martin K."/>
            <person name="De Beer W."/>
            <person name="Kaster A.-K."/>
            <person name="Vollmers J."/>
            <person name="Poulsen M."/>
            <person name="Beemelmanns C."/>
        </authorList>
    </citation>
    <scope>NUCLEOTIDE SEQUENCE [LARGE SCALE GENOMIC DNA]</scope>
    <source>
        <strain evidence="1 2">RB20</strain>
    </source>
</reference>
<dbReference type="Proteomes" id="UP000438448">
    <property type="component" value="Unassembled WGS sequence"/>
</dbReference>
<dbReference type="EMBL" id="WEGK01000021">
    <property type="protein sequence ID" value="MQY23611.1"/>
    <property type="molecule type" value="Genomic_DNA"/>
</dbReference>
<dbReference type="Pfam" id="PF19760">
    <property type="entry name" value="DUF6247"/>
    <property type="match status" value="1"/>
</dbReference>
<dbReference type="AlphaFoldDB" id="A0A7K0DDQ7"/>
<proteinExistence type="predicted"/>
<sequence length="111" mass="11872">MASPEYRSPARPAFVAASTPRAIHDALVGDEQAEFDRRYGEEMAAAAASLDLTGVLTVLSTFGLIAEITQRHGADAHLRMLAQAEALEDGRSVSTIGADEHRARINAKLAR</sequence>
<accession>A0A7K0DDQ7</accession>
<evidence type="ECO:0000313" key="2">
    <source>
        <dbReference type="Proteomes" id="UP000438448"/>
    </source>
</evidence>
<keyword evidence="2" id="KW-1185">Reference proteome</keyword>
<organism evidence="1 2">
    <name type="scientific">Nocardia macrotermitis</name>
    <dbReference type="NCBI Taxonomy" id="2585198"/>
    <lineage>
        <taxon>Bacteria</taxon>
        <taxon>Bacillati</taxon>
        <taxon>Actinomycetota</taxon>
        <taxon>Actinomycetes</taxon>
        <taxon>Mycobacteriales</taxon>
        <taxon>Nocardiaceae</taxon>
        <taxon>Nocardia</taxon>
    </lineage>
</organism>